<reference evidence="2" key="1">
    <citation type="submission" date="2017-01" db="EMBL/GenBank/DDBJ databases">
        <authorList>
            <person name="Varghese N."/>
            <person name="Submissions S."/>
        </authorList>
    </citation>
    <scope>NUCLEOTIDE SEQUENCE [LARGE SCALE GENOMIC DNA]</scope>
    <source>
        <strain evidence="2">DSM 44531</strain>
    </source>
</reference>
<organism evidence="1 2">
    <name type="scientific">Corynebacterium appendicis CIP 107643</name>
    <dbReference type="NCBI Taxonomy" id="1161099"/>
    <lineage>
        <taxon>Bacteria</taxon>
        <taxon>Bacillati</taxon>
        <taxon>Actinomycetota</taxon>
        <taxon>Actinomycetes</taxon>
        <taxon>Mycobacteriales</taxon>
        <taxon>Corynebacteriaceae</taxon>
        <taxon>Corynebacterium</taxon>
    </lineage>
</organism>
<sequence>MYPVVTASVIAAEVNTDVSDVGTGRKNRTVEQVRDWGEMHLCPVLTSHPT</sequence>
<dbReference type="RefSeq" id="WP_159437730.1">
    <property type="nucleotide sequence ID" value="NZ_FTOF01000004.1"/>
</dbReference>
<name>A0A1N7J7R7_9CORY</name>
<protein>
    <submittedName>
        <fullName evidence="1">Uncharacterized protein</fullName>
    </submittedName>
</protein>
<dbReference type="Proteomes" id="UP000186292">
    <property type="component" value="Unassembled WGS sequence"/>
</dbReference>
<dbReference type="AlphaFoldDB" id="A0A1N7J7R7"/>
<accession>A0A1N7J7R7</accession>
<evidence type="ECO:0000313" key="1">
    <source>
        <dbReference type="EMBL" id="SIS45360.1"/>
    </source>
</evidence>
<keyword evidence="2" id="KW-1185">Reference proteome</keyword>
<dbReference type="EMBL" id="FTOF01000004">
    <property type="protein sequence ID" value="SIS45360.1"/>
    <property type="molecule type" value="Genomic_DNA"/>
</dbReference>
<evidence type="ECO:0000313" key="2">
    <source>
        <dbReference type="Proteomes" id="UP000186292"/>
    </source>
</evidence>
<gene>
    <name evidence="1" type="ORF">SAMN05444817_104132</name>
</gene>
<proteinExistence type="predicted"/>